<sequence precursor="true">MKNFTKAIISTFFLTINFYLFSQNQELSPSNFNDSIQNRGIQLLDVRTSNEYNQGHIKDAFQADWNSSDQFKERVLSLDKNKPVYVYCLAGSRSSAAQKWLIKEGFKTVVNLKGGINAWNLEDLPLEGKKDVEQIKLSDFLNSIPKDKTILIDIGAEWCPPCKKMKPIIEELEQEGIVILKIDGGAQTQLAKDLKAETFPTFIVYRNGIESKRVSGACSKTKLKELLD</sequence>
<dbReference type="CDD" id="cd00158">
    <property type="entry name" value="RHOD"/>
    <property type="match status" value="1"/>
</dbReference>
<dbReference type="InterPro" id="IPR036249">
    <property type="entry name" value="Thioredoxin-like_sf"/>
</dbReference>
<dbReference type="InterPro" id="IPR036873">
    <property type="entry name" value="Rhodanese-like_dom_sf"/>
</dbReference>
<dbReference type="AlphaFoldDB" id="F2IIE8"/>
<dbReference type="Pfam" id="PF00581">
    <property type="entry name" value="Rhodanese"/>
    <property type="match status" value="1"/>
</dbReference>
<reference evidence="4" key="2">
    <citation type="submission" date="2011-02" db="EMBL/GenBank/DDBJ databases">
        <title>The complete genome of Fluviicola taffensis DSM 16823.</title>
        <authorList>
            <consortium name="US DOE Joint Genome Institute (JGI-PGF)"/>
            <person name="Lucas S."/>
            <person name="Copeland A."/>
            <person name="Lapidus A."/>
            <person name="Bruce D."/>
            <person name="Goodwin L."/>
            <person name="Pitluck S."/>
            <person name="Kyrpides N."/>
            <person name="Mavromatis K."/>
            <person name="Ivanova N."/>
            <person name="Mikhailova N."/>
            <person name="Pagani I."/>
            <person name="Chertkov O."/>
            <person name="Detter J.C."/>
            <person name="Han C."/>
            <person name="Tapia R."/>
            <person name="Land M."/>
            <person name="Hauser L."/>
            <person name="Markowitz V."/>
            <person name="Cheng J.-F."/>
            <person name="Hugenholtz P."/>
            <person name="Woyke T."/>
            <person name="Wu D."/>
            <person name="Tindall B."/>
            <person name="Pomrenke H.G."/>
            <person name="Brambilla E."/>
            <person name="Klenk H.-P."/>
            <person name="Eisen J.A."/>
        </authorList>
    </citation>
    <scope>NUCLEOTIDE SEQUENCE [LARGE SCALE GENOMIC DNA]</scope>
    <source>
        <strain evidence="4">DSM 16823 / RW262 / RW262</strain>
    </source>
</reference>
<dbReference type="Gene3D" id="3.40.250.10">
    <property type="entry name" value="Rhodanese-like domain"/>
    <property type="match status" value="1"/>
</dbReference>
<name>F2IIE8_FLUTR</name>
<evidence type="ECO:0000313" key="4">
    <source>
        <dbReference type="Proteomes" id="UP000007463"/>
    </source>
</evidence>
<keyword evidence="4" id="KW-1185">Reference proteome</keyword>
<reference evidence="3 4" key="1">
    <citation type="journal article" date="2011" name="Stand. Genomic Sci.">
        <title>Complete genome sequence of the gliding freshwater bacterium Fluviicola taffensis type strain (RW262).</title>
        <authorList>
            <person name="Woyke T."/>
            <person name="Chertkov O."/>
            <person name="Lapidus A."/>
            <person name="Nolan M."/>
            <person name="Lucas S."/>
            <person name="Del Rio T.G."/>
            <person name="Tice H."/>
            <person name="Cheng J.F."/>
            <person name="Tapia R."/>
            <person name="Han C."/>
            <person name="Goodwin L."/>
            <person name="Pitluck S."/>
            <person name="Liolios K."/>
            <person name="Pagani I."/>
            <person name="Ivanova N."/>
            <person name="Huntemann M."/>
            <person name="Mavromatis K."/>
            <person name="Mikhailova N."/>
            <person name="Pati A."/>
            <person name="Chen A."/>
            <person name="Palaniappan K."/>
            <person name="Land M."/>
            <person name="Hauser L."/>
            <person name="Brambilla E.M."/>
            <person name="Rohde M."/>
            <person name="Mwirichia R."/>
            <person name="Sikorski J."/>
            <person name="Tindall B.J."/>
            <person name="Goker M."/>
            <person name="Bristow J."/>
            <person name="Eisen J.A."/>
            <person name="Markowitz V."/>
            <person name="Hugenholtz P."/>
            <person name="Klenk H.P."/>
            <person name="Kyrpides N.C."/>
        </authorList>
    </citation>
    <scope>NUCLEOTIDE SEQUENCE [LARGE SCALE GENOMIC DNA]</scope>
    <source>
        <strain evidence="4">DSM 16823 / RW262 / RW262</strain>
    </source>
</reference>
<feature type="domain" description="Rhodanese" evidence="1">
    <location>
        <begin position="37"/>
        <end position="128"/>
    </location>
</feature>
<dbReference type="eggNOG" id="COG0607">
    <property type="taxonomic scope" value="Bacteria"/>
</dbReference>
<protein>
    <submittedName>
        <fullName evidence="3">Thioredoxin domain-containing protein</fullName>
    </submittedName>
</protein>
<dbReference type="eggNOG" id="COG0526">
    <property type="taxonomic scope" value="Bacteria"/>
</dbReference>
<evidence type="ECO:0000259" key="2">
    <source>
        <dbReference type="PROSITE" id="PS51352"/>
    </source>
</evidence>
<dbReference type="PROSITE" id="PS51352">
    <property type="entry name" value="THIOREDOXIN_2"/>
    <property type="match status" value="1"/>
</dbReference>
<dbReference type="EMBL" id="CP002542">
    <property type="protein sequence ID" value="AEA44874.1"/>
    <property type="molecule type" value="Genomic_DNA"/>
</dbReference>
<dbReference type="KEGG" id="fte:Fluta_2895"/>
<evidence type="ECO:0000259" key="1">
    <source>
        <dbReference type="PROSITE" id="PS50206"/>
    </source>
</evidence>
<evidence type="ECO:0000313" key="3">
    <source>
        <dbReference type="EMBL" id="AEA44874.1"/>
    </source>
</evidence>
<dbReference type="Pfam" id="PF00085">
    <property type="entry name" value="Thioredoxin"/>
    <property type="match status" value="1"/>
</dbReference>
<dbReference type="Gene3D" id="3.40.30.10">
    <property type="entry name" value="Glutaredoxin"/>
    <property type="match status" value="1"/>
</dbReference>
<dbReference type="InterPro" id="IPR050229">
    <property type="entry name" value="GlpE_sulfurtransferase"/>
</dbReference>
<dbReference type="CDD" id="cd02947">
    <property type="entry name" value="TRX_family"/>
    <property type="match status" value="1"/>
</dbReference>
<dbReference type="PANTHER" id="PTHR43031">
    <property type="entry name" value="FAD-DEPENDENT OXIDOREDUCTASE"/>
    <property type="match status" value="1"/>
</dbReference>
<dbReference type="HOGENOM" id="CLU_083326_0_0_10"/>
<dbReference type="InterPro" id="IPR013766">
    <property type="entry name" value="Thioredoxin_domain"/>
</dbReference>
<dbReference type="InterPro" id="IPR001763">
    <property type="entry name" value="Rhodanese-like_dom"/>
</dbReference>
<dbReference type="PANTHER" id="PTHR43031:SF1">
    <property type="entry name" value="PYRIDINE NUCLEOTIDE-DISULPHIDE OXIDOREDUCTASE"/>
    <property type="match status" value="1"/>
</dbReference>
<dbReference type="STRING" id="755732.Fluta_2895"/>
<feature type="domain" description="Thioredoxin" evidence="2">
    <location>
        <begin position="112"/>
        <end position="228"/>
    </location>
</feature>
<dbReference type="SUPFAM" id="SSF52821">
    <property type="entry name" value="Rhodanese/Cell cycle control phosphatase"/>
    <property type="match status" value="1"/>
</dbReference>
<proteinExistence type="predicted"/>
<dbReference type="Proteomes" id="UP000007463">
    <property type="component" value="Chromosome"/>
</dbReference>
<dbReference type="SMART" id="SM00450">
    <property type="entry name" value="RHOD"/>
    <property type="match status" value="1"/>
</dbReference>
<dbReference type="SUPFAM" id="SSF52833">
    <property type="entry name" value="Thioredoxin-like"/>
    <property type="match status" value="1"/>
</dbReference>
<organism evidence="3 4">
    <name type="scientific">Fluviicola taffensis (strain DSM 16823 / NCIMB 13979 / RW262)</name>
    <dbReference type="NCBI Taxonomy" id="755732"/>
    <lineage>
        <taxon>Bacteria</taxon>
        <taxon>Pseudomonadati</taxon>
        <taxon>Bacteroidota</taxon>
        <taxon>Flavobacteriia</taxon>
        <taxon>Flavobacteriales</taxon>
        <taxon>Crocinitomicaceae</taxon>
        <taxon>Fluviicola</taxon>
    </lineage>
</organism>
<dbReference type="OrthoDB" id="9808735at2"/>
<dbReference type="RefSeq" id="WP_013687643.1">
    <property type="nucleotide sequence ID" value="NC_015321.1"/>
</dbReference>
<gene>
    <name evidence="3" type="ordered locus">Fluta_2895</name>
</gene>
<dbReference type="PROSITE" id="PS50206">
    <property type="entry name" value="RHODANESE_3"/>
    <property type="match status" value="1"/>
</dbReference>
<accession>F2IIE8</accession>